<dbReference type="InterPro" id="IPR052765">
    <property type="entry name" value="PGM-Related"/>
</dbReference>
<feature type="non-terminal residue" evidence="2">
    <location>
        <position position="1"/>
    </location>
</feature>
<dbReference type="PANTHER" id="PTHR46192">
    <property type="entry name" value="BROAD-RANGE ACID PHOSPHATASE DET1"/>
    <property type="match status" value="1"/>
</dbReference>
<dbReference type="InterPro" id="IPR029033">
    <property type="entry name" value="His_PPase_superfam"/>
</dbReference>
<comment type="caution">
    <text evidence="2">The sequence shown here is derived from an EMBL/GenBank/DDBJ whole genome shotgun (WGS) entry which is preliminary data.</text>
</comment>
<protein>
    <recommendedName>
        <fullName evidence="5">Phosphoglycerate mutase</fullName>
    </recommendedName>
</protein>
<dbReference type="CDD" id="cd07067">
    <property type="entry name" value="HP_PGM_like"/>
    <property type="match status" value="1"/>
</dbReference>
<evidence type="ECO:0000313" key="4">
    <source>
        <dbReference type="Proteomes" id="UP000677228"/>
    </source>
</evidence>
<organism evidence="2 4">
    <name type="scientific">Didymodactylos carnosus</name>
    <dbReference type="NCBI Taxonomy" id="1234261"/>
    <lineage>
        <taxon>Eukaryota</taxon>
        <taxon>Metazoa</taxon>
        <taxon>Spiralia</taxon>
        <taxon>Gnathifera</taxon>
        <taxon>Rotifera</taxon>
        <taxon>Eurotatoria</taxon>
        <taxon>Bdelloidea</taxon>
        <taxon>Philodinida</taxon>
        <taxon>Philodinidae</taxon>
        <taxon>Didymodactylos</taxon>
    </lineage>
</organism>
<dbReference type="EMBL" id="CAJNOK010064955">
    <property type="protein sequence ID" value="CAF1647983.1"/>
    <property type="molecule type" value="Genomic_DNA"/>
</dbReference>
<evidence type="ECO:0000256" key="1">
    <source>
        <dbReference type="PIRSR" id="PIRSR613078-2"/>
    </source>
</evidence>
<feature type="binding site" evidence="1">
    <location>
        <begin position="19"/>
        <end position="26"/>
    </location>
    <ligand>
        <name>substrate</name>
    </ligand>
</feature>
<dbReference type="Pfam" id="PF00300">
    <property type="entry name" value="His_Phos_1"/>
    <property type="match status" value="1"/>
</dbReference>
<sequence>HRLYQFKKHQRPYRIILIRHGESLANVDKTIYTRIPDSQIDLTDAGIEQARQAGKQLREIIRNETLYVYLSPYKRSKQTYDAIARDLTARVRWIRLKVLTVTVTSDRNYRS</sequence>
<dbReference type="GO" id="GO:0003824">
    <property type="term" value="F:catalytic activity"/>
    <property type="evidence" value="ECO:0007669"/>
    <property type="project" value="InterPro"/>
</dbReference>
<dbReference type="SUPFAM" id="SSF53254">
    <property type="entry name" value="Phosphoglycerate mutase-like"/>
    <property type="match status" value="1"/>
</dbReference>
<dbReference type="SMART" id="SM00855">
    <property type="entry name" value="PGAM"/>
    <property type="match status" value="1"/>
</dbReference>
<evidence type="ECO:0000313" key="3">
    <source>
        <dbReference type="EMBL" id="CAF4492008.1"/>
    </source>
</evidence>
<dbReference type="PROSITE" id="PS00175">
    <property type="entry name" value="PG_MUTASE"/>
    <property type="match status" value="1"/>
</dbReference>
<gene>
    <name evidence="2" type="ORF">OVA965_LOCUS44672</name>
    <name evidence="3" type="ORF">TMI583_LOCUS47607</name>
</gene>
<reference evidence="2" key="1">
    <citation type="submission" date="2021-02" db="EMBL/GenBank/DDBJ databases">
        <authorList>
            <person name="Nowell W R."/>
        </authorList>
    </citation>
    <scope>NUCLEOTIDE SEQUENCE</scope>
</reference>
<dbReference type="Proteomes" id="UP000682733">
    <property type="component" value="Unassembled WGS sequence"/>
</dbReference>
<dbReference type="AlphaFoldDB" id="A0A8S2G8A8"/>
<dbReference type="Gene3D" id="3.40.50.1240">
    <property type="entry name" value="Phosphoglycerate mutase-like"/>
    <property type="match status" value="1"/>
</dbReference>
<evidence type="ECO:0000313" key="2">
    <source>
        <dbReference type="EMBL" id="CAF1647983.1"/>
    </source>
</evidence>
<proteinExistence type="predicted"/>
<accession>A0A8S2G8A8</accession>
<dbReference type="InterPro" id="IPR013078">
    <property type="entry name" value="His_Pase_superF_clade-1"/>
</dbReference>
<dbReference type="InterPro" id="IPR001345">
    <property type="entry name" value="PG/BPGM_mutase_AS"/>
</dbReference>
<dbReference type="EMBL" id="CAJOBA010092877">
    <property type="protein sequence ID" value="CAF4492008.1"/>
    <property type="molecule type" value="Genomic_DNA"/>
</dbReference>
<name>A0A8S2G8A8_9BILA</name>
<feature type="binding site" evidence="1">
    <location>
        <position position="75"/>
    </location>
    <ligand>
        <name>substrate</name>
    </ligand>
</feature>
<dbReference type="Proteomes" id="UP000677228">
    <property type="component" value="Unassembled WGS sequence"/>
</dbReference>
<evidence type="ECO:0008006" key="5">
    <source>
        <dbReference type="Google" id="ProtNLM"/>
    </source>
</evidence>